<keyword evidence="3" id="KW-1185">Reference proteome</keyword>
<dbReference type="AlphaFoldDB" id="A0A7R9GJ22"/>
<dbReference type="EMBL" id="CAJPEX010007609">
    <property type="protein sequence ID" value="CAG0924434.1"/>
    <property type="molecule type" value="Genomic_DNA"/>
</dbReference>
<accession>A0A7R9GJ22</accession>
<evidence type="ECO:0000256" key="1">
    <source>
        <dbReference type="SAM" id="Coils"/>
    </source>
</evidence>
<dbReference type="Proteomes" id="UP000678499">
    <property type="component" value="Unassembled WGS sequence"/>
</dbReference>
<keyword evidence="1" id="KW-0175">Coiled coil</keyword>
<gene>
    <name evidence="2" type="ORF">NMOB1V02_LOCUS11889</name>
</gene>
<dbReference type="EMBL" id="OA889646">
    <property type="protein sequence ID" value="CAD7284282.1"/>
    <property type="molecule type" value="Genomic_DNA"/>
</dbReference>
<evidence type="ECO:0000313" key="2">
    <source>
        <dbReference type="EMBL" id="CAD7284282.1"/>
    </source>
</evidence>
<name>A0A7R9GJ22_9CRUS</name>
<feature type="coiled-coil region" evidence="1">
    <location>
        <begin position="143"/>
        <end position="184"/>
    </location>
</feature>
<organism evidence="2">
    <name type="scientific">Notodromas monacha</name>
    <dbReference type="NCBI Taxonomy" id="399045"/>
    <lineage>
        <taxon>Eukaryota</taxon>
        <taxon>Metazoa</taxon>
        <taxon>Ecdysozoa</taxon>
        <taxon>Arthropoda</taxon>
        <taxon>Crustacea</taxon>
        <taxon>Oligostraca</taxon>
        <taxon>Ostracoda</taxon>
        <taxon>Podocopa</taxon>
        <taxon>Podocopida</taxon>
        <taxon>Cypridocopina</taxon>
        <taxon>Cypridoidea</taxon>
        <taxon>Cyprididae</taxon>
        <taxon>Notodromas</taxon>
    </lineage>
</organism>
<reference evidence="2" key="1">
    <citation type="submission" date="2020-11" db="EMBL/GenBank/DDBJ databases">
        <authorList>
            <person name="Tran Van P."/>
        </authorList>
    </citation>
    <scope>NUCLEOTIDE SEQUENCE</scope>
</reference>
<dbReference type="SUPFAM" id="SSF52266">
    <property type="entry name" value="SGNH hydrolase"/>
    <property type="match status" value="1"/>
</dbReference>
<proteinExistence type="predicted"/>
<evidence type="ECO:0000313" key="3">
    <source>
        <dbReference type="Proteomes" id="UP000678499"/>
    </source>
</evidence>
<sequence length="830" mass="91258">MAGRSSPQSGTGSAAMTEACWESIVFQDAGCADFRLWGVGSKTMSERKDSIDREMAELEDDGRSSPSSVFSLPLSPVVRRLEAVPGPSTPKLARRVGADGVVQFPGAVRELAETFSRFDADRWARIHTLVPVVDTQACTDAVRAGLEQSLSANQKRVEELRIDNQRMEDEAAGLERRRAAVEEKMKQDRAFLESAGTMATAATAQAKEAFSTAVAASVAALKSSIGGKFPLLLPNSVVTCKEEGLVKIYCVRGGDGVQIVVGPDPDMMEVWMDEVKVMAGGRSVQERRRQEGESQQALKVVLDAVMASPLMGCVLRPSVVSSEMEFEEDDGGSSVFSSRSSRRTMADLFFGGAVGDWVFKPEDKAEYVKNICVRMGISERNFRRVRSMRLPVPGTAVQSVQYINDYYGVGGEKRMGDDGKEKVLVFGTSLVAVWFLCDPDKAFLTRVGALEDVPPAYDFRHLTEGMPYEVYQYGVSGLTAVVGSSKSQWTPEDVRRRVYRDLRLHDDFQFTQLCVRVGTNDIKHMCNLRSGAKYATMTELYAAMRVYFAKLAEVFKCPVFALGASPPGKWEGGKTKFRRDRYGNPVFPLMEEDGSAVSMESRLEAANMCQRVLAKMLENDVGGVIGRTDTCPGWWALPTPLSYLTRYVKVSYSSFSSFGHINPRAFIWFARDHAAAISFAVTITAGDPLKETLLCPGEGPMWKDDGTAVEGKPPNSNHRHFVRQCYRPCLFDAVGKVEFGGKGIKANPFDRCESLLDGGYDETFATDSVVSITRQRGRDGRFVPGDVVVVKATGVEKVVAVVHQKSYWVVGLGGRQLVLDDEVRDAKRVV</sequence>
<protein>
    <submittedName>
        <fullName evidence="2">Uncharacterized protein</fullName>
    </submittedName>
</protein>